<gene>
    <name evidence="7" type="primary">glgA</name>
    <name evidence="10" type="ORF">EDD73_10215</name>
</gene>
<comment type="function">
    <text evidence="2 7">Synthesizes alpha-1,4-glucan chains using ADP-glucose.</text>
</comment>
<dbReference type="PANTHER" id="PTHR45825">
    <property type="entry name" value="GRANULE-BOUND STARCH SYNTHASE 1, CHLOROPLASTIC/AMYLOPLASTIC"/>
    <property type="match status" value="1"/>
</dbReference>
<dbReference type="Gene3D" id="3.40.50.2000">
    <property type="entry name" value="Glycogen Phosphorylase B"/>
    <property type="match status" value="2"/>
</dbReference>
<dbReference type="CDD" id="cd03791">
    <property type="entry name" value="GT5_Glycogen_synthase_DULL1-like"/>
    <property type="match status" value="1"/>
</dbReference>
<dbReference type="SUPFAM" id="SSF53756">
    <property type="entry name" value="UDP-Glycosyltransferase/glycogen phosphorylase"/>
    <property type="match status" value="1"/>
</dbReference>
<accession>A0A4R2RW13</accession>
<dbReference type="GO" id="GO:0004373">
    <property type="term" value="F:alpha-1,4-glucan glucosyltransferase (UDP-glucose donor) activity"/>
    <property type="evidence" value="ECO:0007669"/>
    <property type="project" value="InterPro"/>
</dbReference>
<dbReference type="InterPro" id="IPR011835">
    <property type="entry name" value="GS/SS"/>
</dbReference>
<dbReference type="NCBIfam" id="TIGR02095">
    <property type="entry name" value="glgA"/>
    <property type="match status" value="1"/>
</dbReference>
<evidence type="ECO:0000259" key="8">
    <source>
        <dbReference type="Pfam" id="PF00534"/>
    </source>
</evidence>
<evidence type="ECO:0000256" key="6">
    <source>
        <dbReference type="ARBA" id="ARBA00023056"/>
    </source>
</evidence>
<dbReference type="GO" id="GO:0005978">
    <property type="term" value="P:glycogen biosynthetic process"/>
    <property type="evidence" value="ECO:0007669"/>
    <property type="project" value="UniProtKB-UniRule"/>
</dbReference>
<name>A0A4R2RW13_9FIRM</name>
<evidence type="ECO:0000256" key="4">
    <source>
        <dbReference type="ARBA" id="ARBA00022676"/>
    </source>
</evidence>
<dbReference type="PANTHER" id="PTHR45825:SF11">
    <property type="entry name" value="ALPHA AMYLASE DOMAIN-CONTAINING PROTEIN"/>
    <property type="match status" value="1"/>
</dbReference>
<dbReference type="HAMAP" id="MF_00484">
    <property type="entry name" value="Glycogen_synth"/>
    <property type="match status" value="1"/>
</dbReference>
<dbReference type="RefSeq" id="WP_131917833.1">
    <property type="nucleotide sequence ID" value="NZ_JAOQNU010000002.1"/>
</dbReference>
<dbReference type="OrthoDB" id="9808590at2"/>
<dbReference type="EMBL" id="SLXT01000002">
    <property type="protein sequence ID" value="TCP68620.1"/>
    <property type="molecule type" value="Genomic_DNA"/>
</dbReference>
<evidence type="ECO:0000256" key="5">
    <source>
        <dbReference type="ARBA" id="ARBA00022679"/>
    </source>
</evidence>
<evidence type="ECO:0000256" key="7">
    <source>
        <dbReference type="HAMAP-Rule" id="MF_00484"/>
    </source>
</evidence>
<proteinExistence type="inferred from homology"/>
<dbReference type="InterPro" id="IPR001296">
    <property type="entry name" value="Glyco_trans_1"/>
</dbReference>
<comment type="caution">
    <text evidence="10">The sequence shown here is derived from an EMBL/GenBank/DDBJ whole genome shotgun (WGS) entry which is preliminary data.</text>
</comment>
<evidence type="ECO:0000256" key="1">
    <source>
        <dbReference type="ARBA" id="ARBA00001478"/>
    </source>
</evidence>
<comment type="catalytic activity">
    <reaction evidence="1 7">
        <text>[(1-&gt;4)-alpha-D-glucosyl](n) + ADP-alpha-D-glucose = [(1-&gt;4)-alpha-D-glucosyl](n+1) + ADP + H(+)</text>
        <dbReference type="Rhea" id="RHEA:18189"/>
        <dbReference type="Rhea" id="RHEA-COMP:9584"/>
        <dbReference type="Rhea" id="RHEA-COMP:9587"/>
        <dbReference type="ChEBI" id="CHEBI:15378"/>
        <dbReference type="ChEBI" id="CHEBI:15444"/>
        <dbReference type="ChEBI" id="CHEBI:57498"/>
        <dbReference type="ChEBI" id="CHEBI:456216"/>
        <dbReference type="EC" id="2.4.1.21"/>
    </reaction>
</comment>
<dbReference type="Pfam" id="PF00534">
    <property type="entry name" value="Glycos_transf_1"/>
    <property type="match status" value="1"/>
</dbReference>
<feature type="domain" description="Starch synthase catalytic" evidence="9">
    <location>
        <begin position="7"/>
        <end position="244"/>
    </location>
</feature>
<keyword evidence="4 7" id="KW-0328">Glycosyltransferase</keyword>
<keyword evidence="5 7" id="KW-0808">Transferase</keyword>
<sequence>MTALPKKVLFVATEVVPFAQTGGLADVAGSLPQALAALGVDVRIVMPRYMQIEKGTYLADFPVIMGERVETAIIRQGTMENRLHPESGPITVYFVDCYQFFQRPGIYGYADDGARWGFFSRALLEMIAAVGIFPDILHLNDWQLGLVPLMLKTEFRNKSRYANIGTLLTIHNLQYQGLFGMEILHQFGISPAWFTLEALEFYGQVNFLKAGILFSDYVNTVSRTYAREVQTIEYGERLEGVLRKRSQDFSGIVNGIDVRRFDPTSDPYISHHYSAENLRPKALNKTALQQEMRLPVASVPLYGLVSRLVDQKGLDLIVEIADELLRDDVQLVFLGQGDPRYENWIHDLEYRYPQKVAAHIGFNSALAQRIYAGSDFFLMPSRFEPCGLGQLIGLRYGTIPIVRATGGLADTVIDIDVDSDQGTGFVFEAYEAQVLLSTLRRSLRCYRDSSRWLKLVQRALQVNFSWDRSAREYVELYDKIAKKYGYDK</sequence>
<evidence type="ECO:0000259" key="9">
    <source>
        <dbReference type="Pfam" id="PF08323"/>
    </source>
</evidence>
<feature type="domain" description="Glycosyl transferase family 1" evidence="8">
    <location>
        <begin position="302"/>
        <end position="449"/>
    </location>
</feature>
<protein>
    <recommendedName>
        <fullName evidence="7">Glycogen synthase</fullName>
        <ecNumber evidence="7">2.4.1.21</ecNumber>
    </recommendedName>
    <alternativeName>
        <fullName evidence="7">Starch [bacterial glycogen] synthase</fullName>
    </alternativeName>
</protein>
<evidence type="ECO:0000313" key="11">
    <source>
        <dbReference type="Proteomes" id="UP000294813"/>
    </source>
</evidence>
<dbReference type="UniPathway" id="UPA00164"/>
<keyword evidence="6 7" id="KW-0320">Glycogen biosynthesis</keyword>
<dbReference type="Proteomes" id="UP000294813">
    <property type="component" value="Unassembled WGS sequence"/>
</dbReference>
<comment type="similarity">
    <text evidence="3 7">Belongs to the glycosyltransferase 1 family. Bacterial/plant glycogen synthase subfamily.</text>
</comment>
<evidence type="ECO:0000313" key="10">
    <source>
        <dbReference type="EMBL" id="TCP68620.1"/>
    </source>
</evidence>
<comment type="pathway">
    <text evidence="7">Glycan biosynthesis; glycogen biosynthesis.</text>
</comment>
<dbReference type="EC" id="2.4.1.21" evidence="7"/>
<dbReference type="GO" id="GO:0009011">
    <property type="term" value="F:alpha-1,4-glucan glucosyltransferase (ADP-glucose donor) activity"/>
    <property type="evidence" value="ECO:0007669"/>
    <property type="project" value="UniProtKB-UniRule"/>
</dbReference>
<reference evidence="10 11" key="1">
    <citation type="submission" date="2019-03" db="EMBL/GenBank/DDBJ databases">
        <title>Genomic Encyclopedia of Type Strains, Phase IV (KMG-IV): sequencing the most valuable type-strain genomes for metagenomic binning, comparative biology and taxonomic classification.</title>
        <authorList>
            <person name="Goeker M."/>
        </authorList>
    </citation>
    <scope>NUCLEOTIDE SEQUENCE [LARGE SCALE GENOMIC DNA]</scope>
    <source>
        <strain evidence="10 11">DSM 11170</strain>
    </source>
</reference>
<organism evidence="10 11">
    <name type="scientific">Heliophilum fasciatum</name>
    <dbReference type="NCBI Taxonomy" id="35700"/>
    <lineage>
        <taxon>Bacteria</taxon>
        <taxon>Bacillati</taxon>
        <taxon>Bacillota</taxon>
        <taxon>Clostridia</taxon>
        <taxon>Eubacteriales</taxon>
        <taxon>Heliobacteriaceae</taxon>
        <taxon>Heliophilum</taxon>
    </lineage>
</organism>
<evidence type="ECO:0000256" key="3">
    <source>
        <dbReference type="ARBA" id="ARBA00010281"/>
    </source>
</evidence>
<comment type="caution">
    <text evidence="7">Lacks conserved residue(s) required for the propagation of feature annotation.</text>
</comment>
<dbReference type="InterPro" id="IPR013534">
    <property type="entry name" value="Starch_synth_cat_dom"/>
</dbReference>
<dbReference type="NCBIfam" id="NF001899">
    <property type="entry name" value="PRK00654.1-2"/>
    <property type="match status" value="1"/>
</dbReference>
<evidence type="ECO:0000256" key="2">
    <source>
        <dbReference type="ARBA" id="ARBA00002764"/>
    </source>
</evidence>
<keyword evidence="11" id="KW-1185">Reference proteome</keyword>
<dbReference type="AlphaFoldDB" id="A0A4R2RW13"/>
<dbReference type="Pfam" id="PF08323">
    <property type="entry name" value="Glyco_transf_5"/>
    <property type="match status" value="1"/>
</dbReference>